<dbReference type="Pfam" id="PF08367">
    <property type="entry name" value="M16C_assoc"/>
    <property type="match status" value="1"/>
</dbReference>
<dbReference type="Proteomes" id="UP000234271">
    <property type="component" value="Chromosome"/>
</dbReference>
<feature type="domain" description="Peptidase M16C associated" evidence="1">
    <location>
        <begin position="462"/>
        <end position="709"/>
    </location>
</feature>
<reference evidence="3" key="1">
    <citation type="submission" date="2016-12" db="EMBL/GenBank/DDBJ databases">
        <title>Complete Genome Sequence of Beggiatoa leptomitiformis D-401.</title>
        <authorList>
            <person name="Fomenkov A."/>
            <person name="Vincze T."/>
            <person name="Grabovich M."/>
            <person name="Anton B.P."/>
            <person name="Dubinina G."/>
            <person name="Orlova M."/>
            <person name="Belousova E."/>
            <person name="Roberts R.J."/>
        </authorList>
    </citation>
    <scope>NUCLEOTIDE SEQUENCE [LARGE SCALE GENOMIC DNA]</scope>
    <source>
        <strain evidence="3">D-401</strain>
    </source>
</reference>
<dbReference type="STRING" id="288004.AL038_12630"/>
<gene>
    <name evidence="2" type="ORF">BLE401_11635</name>
</gene>
<dbReference type="PANTHER" id="PTHR43016">
    <property type="entry name" value="PRESEQUENCE PROTEASE"/>
    <property type="match status" value="1"/>
</dbReference>
<dbReference type="InterPro" id="IPR011765">
    <property type="entry name" value="Pept_M16_N"/>
</dbReference>
<proteinExistence type="predicted"/>
<dbReference type="OrthoDB" id="9762027at2"/>
<dbReference type="PANTHER" id="PTHR43016:SF13">
    <property type="entry name" value="PRESEQUENCE PROTEASE, MITOCHONDRIAL"/>
    <property type="match status" value="1"/>
</dbReference>
<dbReference type="GO" id="GO:0046872">
    <property type="term" value="F:metal ion binding"/>
    <property type="evidence" value="ECO:0007669"/>
    <property type="project" value="InterPro"/>
</dbReference>
<evidence type="ECO:0000259" key="1">
    <source>
        <dbReference type="SMART" id="SM01264"/>
    </source>
</evidence>
<dbReference type="Pfam" id="PF05193">
    <property type="entry name" value="Peptidase_M16_C"/>
    <property type="match status" value="1"/>
</dbReference>
<accession>A0A2N9YFL3</accession>
<dbReference type="InterPro" id="IPR011249">
    <property type="entry name" value="Metalloenz_LuxS/M16"/>
</dbReference>
<evidence type="ECO:0000313" key="3">
    <source>
        <dbReference type="Proteomes" id="UP000234271"/>
    </source>
</evidence>
<protein>
    <submittedName>
        <fullName evidence="2">Peptidase M16</fullName>
    </submittedName>
</protein>
<dbReference type="KEGG" id="blep:AL038_12630"/>
<sequence>MTHPAFTLVRRTPIVSLHLTFEEYRHNKTGARHIHLAAEDSNNVFMVTFLTVPEDSTGVAHILEHTTLCGSERYPVRDPFFMMTRRSLNTFMNAFTGSDWTAYPFASQSNKDFDNLLQVYLDAVFFPLLEPLDFAQEGHRLEFEKVDDVNSPLVYKGVVYNEMKGAMSSPVQRLVIALNKYLYPTTTYHYNSGGEPSDIPNLTHAQLKAFHASHYHPSNAAFFTYGDLSAERHQGFFETCALSRFESLDTHLSVANEQRFTAPQAITLNYPIGEQEETEDKTHILLAWLLNNSTDVRENLNADLLAGVLLDNSASPLRHALETTDLGLSPSALCGFDENAKESCFVCGLEGSNPEEAEAVEALIFDVLNEVAEHGVDASLVESVLHQIELAQREVSGDGMPYGLQLLLQCVSPLLHGGDPIAFLEIDEALNALREDCKNPEFIPQLTRRLLLDNPHRIRLVMQPDSTLATQELSAEIARLATIKAQLTETAKQQLIEQAKILKTKQENSSDPDILPKVTLADVPADLFIPEGTQRAIANIPTTWYTRSTNGMVYMSVAIDLPALSSELLEYVPLFCDCLSEVGCGERGYRENVAWQALICGGLGTRLKICSSVDDPQIVRSTFVLSTKSLIRNQQATAQLLCDTLSKVRFDELGRLRELIEQIRSDQDNGITERGHEYVSAVANSGISPTAAIANRWYGLEGLLAIRALDDSLTDSTALKALGQKLTQIRDAFLTAPRQLLVVCEPEQQVHLAEILETCWQTVPAVKLNNPLFQPAPVKRLIRQAWAISTTVNFCAKAYPVTAANHRDTPALIVLGDFLRNGYIHRAIREQGGAYGGTAVYDGEKGVFRFLSYRDPRLSESLHDFDRALDWLQQSKHDARVLEEAILGVIGRIDRPGSPAGEAVNAFMAGLHGRIPEQRRALRQRILEVTIDDLQRVAMTYLQAERASVAVLGESKILDTLEGTWERRTV</sequence>
<dbReference type="RefSeq" id="WP_062153354.1">
    <property type="nucleotide sequence ID" value="NZ_CP012373.2"/>
</dbReference>
<name>A0A2N9YFL3_9GAMM</name>
<dbReference type="InterPro" id="IPR055130">
    <property type="entry name" value="PreP_C"/>
</dbReference>
<dbReference type="InterPro" id="IPR013578">
    <property type="entry name" value="Peptidase_M16C_assoc"/>
</dbReference>
<dbReference type="SUPFAM" id="SSF63411">
    <property type="entry name" value="LuxS/MPP-like metallohydrolase"/>
    <property type="match status" value="4"/>
</dbReference>
<dbReference type="Gene3D" id="3.30.830.10">
    <property type="entry name" value="Metalloenzyme, LuxS/M16 peptidase-like"/>
    <property type="match status" value="4"/>
</dbReference>
<keyword evidence="3" id="KW-1185">Reference proteome</keyword>
<dbReference type="EMBL" id="CP018889">
    <property type="protein sequence ID" value="AUI69282.1"/>
    <property type="molecule type" value="Genomic_DNA"/>
</dbReference>
<evidence type="ECO:0000313" key="2">
    <source>
        <dbReference type="EMBL" id="AUI69282.1"/>
    </source>
</evidence>
<dbReference type="AlphaFoldDB" id="A0A2N9YFL3"/>
<dbReference type="FunFam" id="3.30.830.10:FF:000011">
    <property type="entry name" value="Presequence protease, mitochondrial"/>
    <property type="match status" value="1"/>
</dbReference>
<dbReference type="SMART" id="SM01264">
    <property type="entry name" value="M16C_associated"/>
    <property type="match status" value="1"/>
</dbReference>
<dbReference type="GO" id="GO:0006508">
    <property type="term" value="P:proteolysis"/>
    <property type="evidence" value="ECO:0007669"/>
    <property type="project" value="InterPro"/>
</dbReference>
<dbReference type="Pfam" id="PF22516">
    <property type="entry name" value="PreP_C"/>
    <property type="match status" value="1"/>
</dbReference>
<organism evidence="2 3">
    <name type="scientific">Beggiatoa leptomitoformis</name>
    <dbReference type="NCBI Taxonomy" id="288004"/>
    <lineage>
        <taxon>Bacteria</taxon>
        <taxon>Pseudomonadati</taxon>
        <taxon>Pseudomonadota</taxon>
        <taxon>Gammaproteobacteria</taxon>
        <taxon>Thiotrichales</taxon>
        <taxon>Thiotrichaceae</taxon>
        <taxon>Beggiatoa</taxon>
    </lineage>
</organism>
<dbReference type="Pfam" id="PF00675">
    <property type="entry name" value="Peptidase_M16"/>
    <property type="match status" value="1"/>
</dbReference>
<dbReference type="InterPro" id="IPR007863">
    <property type="entry name" value="Peptidase_M16_C"/>
</dbReference>